<dbReference type="Pfam" id="PF13302">
    <property type="entry name" value="Acetyltransf_3"/>
    <property type="match status" value="1"/>
</dbReference>
<protein>
    <submittedName>
        <fullName evidence="2">GNAT family N-acetyltransferase</fullName>
        <ecNumber evidence="2">2.3.-.-</ecNumber>
    </submittedName>
</protein>
<dbReference type="SUPFAM" id="SSF55729">
    <property type="entry name" value="Acyl-CoA N-acyltransferases (Nat)"/>
    <property type="match status" value="1"/>
</dbReference>
<evidence type="ECO:0000313" key="3">
    <source>
        <dbReference type="Proteomes" id="UP001597453"/>
    </source>
</evidence>
<name>A0ABW5RHN2_9MICO</name>
<dbReference type="EMBL" id="JBHUNF010000002">
    <property type="protein sequence ID" value="MFD2674596.1"/>
    <property type="molecule type" value="Genomic_DNA"/>
</dbReference>
<organism evidence="2 3">
    <name type="scientific">Gulosibacter bifidus</name>
    <dbReference type="NCBI Taxonomy" id="272239"/>
    <lineage>
        <taxon>Bacteria</taxon>
        <taxon>Bacillati</taxon>
        <taxon>Actinomycetota</taxon>
        <taxon>Actinomycetes</taxon>
        <taxon>Micrococcales</taxon>
        <taxon>Microbacteriaceae</taxon>
        <taxon>Gulosibacter</taxon>
    </lineage>
</organism>
<dbReference type="InterPro" id="IPR000182">
    <property type="entry name" value="GNAT_dom"/>
</dbReference>
<keyword evidence="2" id="KW-0012">Acyltransferase</keyword>
<keyword evidence="3" id="KW-1185">Reference proteome</keyword>
<dbReference type="InterPro" id="IPR016181">
    <property type="entry name" value="Acyl_CoA_acyltransferase"/>
</dbReference>
<dbReference type="PANTHER" id="PTHR43792">
    <property type="entry name" value="GNAT FAMILY, PUTATIVE (AFU_ORTHOLOGUE AFUA_3G00765)-RELATED-RELATED"/>
    <property type="match status" value="1"/>
</dbReference>
<dbReference type="GO" id="GO:0016746">
    <property type="term" value="F:acyltransferase activity"/>
    <property type="evidence" value="ECO:0007669"/>
    <property type="project" value="UniProtKB-KW"/>
</dbReference>
<sequence length="185" mass="20085">MNARGTVTLETDRLVLRRFVVSDADAAYANWCSDTGISRFLSWPPHADVAVTRRIVDGWVSGYARDDFFQWAIATRDHGELIGSIGVVGSDDDIAAVEIGYCIGSRWWGNGLATEAVGRVAQYLLTEAGLNRVSARYDEANGASARVLEKCGFRFEGVQRASLRNNSGIRDAVTVALLASDLVAQ</sequence>
<dbReference type="RefSeq" id="WP_066059002.1">
    <property type="nucleotide sequence ID" value="NZ_JBHUNF010000002.1"/>
</dbReference>
<dbReference type="PROSITE" id="PS51186">
    <property type="entry name" value="GNAT"/>
    <property type="match status" value="1"/>
</dbReference>
<evidence type="ECO:0000313" key="2">
    <source>
        <dbReference type="EMBL" id="MFD2674596.1"/>
    </source>
</evidence>
<feature type="domain" description="N-acetyltransferase" evidence="1">
    <location>
        <begin position="14"/>
        <end position="176"/>
    </location>
</feature>
<accession>A0ABW5RHN2</accession>
<dbReference type="InterPro" id="IPR051531">
    <property type="entry name" value="N-acetyltransferase"/>
</dbReference>
<dbReference type="EC" id="2.3.-.-" evidence="2"/>
<reference evidence="3" key="1">
    <citation type="journal article" date="2019" name="Int. J. Syst. Evol. Microbiol.">
        <title>The Global Catalogue of Microorganisms (GCM) 10K type strain sequencing project: providing services to taxonomists for standard genome sequencing and annotation.</title>
        <authorList>
            <consortium name="The Broad Institute Genomics Platform"/>
            <consortium name="The Broad Institute Genome Sequencing Center for Infectious Disease"/>
            <person name="Wu L."/>
            <person name="Ma J."/>
        </authorList>
    </citation>
    <scope>NUCLEOTIDE SEQUENCE [LARGE SCALE GENOMIC DNA]</scope>
    <source>
        <strain evidence="3">TISTR 1511</strain>
    </source>
</reference>
<comment type="caution">
    <text evidence="2">The sequence shown here is derived from an EMBL/GenBank/DDBJ whole genome shotgun (WGS) entry which is preliminary data.</text>
</comment>
<keyword evidence="2" id="KW-0808">Transferase</keyword>
<evidence type="ECO:0000259" key="1">
    <source>
        <dbReference type="PROSITE" id="PS51186"/>
    </source>
</evidence>
<gene>
    <name evidence="2" type="ORF">ACFSUQ_04685</name>
</gene>
<dbReference type="Proteomes" id="UP001597453">
    <property type="component" value="Unassembled WGS sequence"/>
</dbReference>
<dbReference type="Gene3D" id="3.40.630.30">
    <property type="match status" value="1"/>
</dbReference>
<proteinExistence type="predicted"/>